<dbReference type="InterPro" id="IPR000073">
    <property type="entry name" value="AB_hydrolase_1"/>
</dbReference>
<feature type="active site" description="Charge relay system" evidence="2">
    <location>
        <position position="365"/>
    </location>
</feature>
<dbReference type="EMBL" id="KV419424">
    <property type="protein sequence ID" value="KZS89895.1"/>
    <property type="molecule type" value="Genomic_DNA"/>
</dbReference>
<keyword evidence="4" id="KW-0378">Hydrolase</keyword>
<sequence>MGWFTSNDYIPKIYTPEKAISLQVKSEGSQETKSLTLRQFVEANCPSLLAEYRPAWWLHSGHLQTVYCVTGDFSKIDTVQYERVLLRVADGGTLGLDFTPLTKEKTLPDDTPIVVILHGLTGGSYESYVRSVLSIACAPKENGGLGYRGVVVNFRGCADVPVTSPRFYSAGTTEDCATALLYLSQKFPKARLVGVGFSLGANVMAKYLEEEGEMSRLASGCVLGCPWNLVKNSDHLEEGFFSRHVYSKAMARNLVALLSKNLDDLNKAGPSAITPHLSFLLSGKSMLLRDCDEHMVRLVGGPSPPFPFQTARAYYDWASTHKDLDKVRVPLLGINADDDPIVMDTPTDIHGEGWAAIAVTHGGGHLGWFEAGKTLGTVEKWIRKPILEWVRATAEDLVVGPSKAREVEVVDGFTREVGRIQIAYKVVGTGGTVDSSKSTAGGLLAGL</sequence>
<dbReference type="PANTHER" id="PTHR10794:SF63">
    <property type="entry name" value="ALPHA_BETA HYDROLASE 1, ISOFORM A"/>
    <property type="match status" value="1"/>
</dbReference>
<evidence type="ECO:0000256" key="2">
    <source>
        <dbReference type="PIRSR" id="PIRSR005211-1"/>
    </source>
</evidence>
<gene>
    <name evidence="4" type="ORF">SISNIDRAFT_458212</name>
</gene>
<dbReference type="PANTHER" id="PTHR10794">
    <property type="entry name" value="ABHYDROLASE DOMAIN-CONTAINING PROTEIN"/>
    <property type="match status" value="1"/>
</dbReference>
<proteinExistence type="inferred from homology"/>
<dbReference type="Gene3D" id="3.40.50.1820">
    <property type="entry name" value="alpha/beta hydrolase"/>
    <property type="match status" value="1"/>
</dbReference>
<feature type="active site" description="Charge relay system" evidence="2">
    <location>
        <position position="198"/>
    </location>
</feature>
<dbReference type="SUPFAM" id="SSF53474">
    <property type="entry name" value="alpha/beta-Hydrolases"/>
    <property type="match status" value="1"/>
</dbReference>
<dbReference type="Pfam" id="PF00561">
    <property type="entry name" value="Abhydrolase_1"/>
    <property type="match status" value="1"/>
</dbReference>
<dbReference type="GO" id="GO:0008126">
    <property type="term" value="F:acetylesterase activity"/>
    <property type="evidence" value="ECO:0007669"/>
    <property type="project" value="TreeGrafter"/>
</dbReference>
<keyword evidence="5" id="KW-1185">Reference proteome</keyword>
<comment type="similarity">
    <text evidence="1">Belongs to the AB hydrolase superfamily. AB hydrolase 4 family.</text>
</comment>
<dbReference type="InterPro" id="IPR029058">
    <property type="entry name" value="AB_hydrolase_fold"/>
</dbReference>
<evidence type="ECO:0000259" key="3">
    <source>
        <dbReference type="Pfam" id="PF00561"/>
    </source>
</evidence>
<organism evidence="4 5">
    <name type="scientific">Sistotremastrum niveocremeum HHB9708</name>
    <dbReference type="NCBI Taxonomy" id="1314777"/>
    <lineage>
        <taxon>Eukaryota</taxon>
        <taxon>Fungi</taxon>
        <taxon>Dikarya</taxon>
        <taxon>Basidiomycota</taxon>
        <taxon>Agaricomycotina</taxon>
        <taxon>Agaricomycetes</taxon>
        <taxon>Sistotremastrales</taxon>
        <taxon>Sistotremastraceae</taxon>
        <taxon>Sertulicium</taxon>
        <taxon>Sertulicium niveocremeum</taxon>
    </lineage>
</organism>
<evidence type="ECO:0000313" key="5">
    <source>
        <dbReference type="Proteomes" id="UP000076722"/>
    </source>
</evidence>
<dbReference type="PIRSF" id="PIRSF005211">
    <property type="entry name" value="Ab_hydro_YheT"/>
    <property type="match status" value="1"/>
</dbReference>
<dbReference type="Proteomes" id="UP000076722">
    <property type="component" value="Unassembled WGS sequence"/>
</dbReference>
<dbReference type="InterPro" id="IPR012020">
    <property type="entry name" value="ABHD4"/>
</dbReference>
<reference evidence="4 5" key="1">
    <citation type="journal article" date="2016" name="Mol. Biol. Evol.">
        <title>Comparative Genomics of Early-Diverging Mushroom-Forming Fungi Provides Insights into the Origins of Lignocellulose Decay Capabilities.</title>
        <authorList>
            <person name="Nagy L.G."/>
            <person name="Riley R."/>
            <person name="Tritt A."/>
            <person name="Adam C."/>
            <person name="Daum C."/>
            <person name="Floudas D."/>
            <person name="Sun H."/>
            <person name="Yadav J.S."/>
            <person name="Pangilinan J."/>
            <person name="Larsson K.H."/>
            <person name="Matsuura K."/>
            <person name="Barry K."/>
            <person name="Labutti K."/>
            <person name="Kuo R."/>
            <person name="Ohm R.A."/>
            <person name="Bhattacharya S.S."/>
            <person name="Shirouzu T."/>
            <person name="Yoshinaga Y."/>
            <person name="Martin F.M."/>
            <person name="Grigoriev I.V."/>
            <person name="Hibbett D.S."/>
        </authorList>
    </citation>
    <scope>NUCLEOTIDE SEQUENCE [LARGE SCALE GENOMIC DNA]</scope>
    <source>
        <strain evidence="4 5">HHB9708</strain>
    </source>
</reference>
<evidence type="ECO:0000256" key="1">
    <source>
        <dbReference type="ARBA" id="ARBA00010884"/>
    </source>
</evidence>
<feature type="active site" description="Charge relay system" evidence="2">
    <location>
        <position position="339"/>
    </location>
</feature>
<feature type="domain" description="AB hydrolase-1" evidence="3">
    <location>
        <begin position="112"/>
        <end position="226"/>
    </location>
</feature>
<accession>A0A164QRB2</accession>
<protein>
    <submittedName>
        <fullName evidence="4">AB-hydrolase YheT</fullName>
    </submittedName>
</protein>
<dbReference type="GO" id="GO:0051792">
    <property type="term" value="P:medium-chain fatty acid biosynthetic process"/>
    <property type="evidence" value="ECO:0007669"/>
    <property type="project" value="TreeGrafter"/>
</dbReference>
<dbReference type="GO" id="GO:0051793">
    <property type="term" value="P:medium-chain fatty acid catabolic process"/>
    <property type="evidence" value="ECO:0007669"/>
    <property type="project" value="TreeGrafter"/>
</dbReference>
<dbReference type="InterPro" id="IPR050960">
    <property type="entry name" value="AB_hydrolase_4_sf"/>
</dbReference>
<dbReference type="OrthoDB" id="5954035at2759"/>
<name>A0A164QRB2_9AGAM</name>
<evidence type="ECO:0000313" key="4">
    <source>
        <dbReference type="EMBL" id="KZS89895.1"/>
    </source>
</evidence>
<dbReference type="GO" id="GO:0047372">
    <property type="term" value="F:monoacylglycerol lipase activity"/>
    <property type="evidence" value="ECO:0007669"/>
    <property type="project" value="TreeGrafter"/>
</dbReference>
<dbReference type="AlphaFoldDB" id="A0A164QRB2"/>
<dbReference type="STRING" id="1314777.A0A164QRB2"/>